<keyword evidence="2" id="KW-1185">Reference proteome</keyword>
<evidence type="ECO:0000313" key="1">
    <source>
        <dbReference type="EMBL" id="USB43410.1"/>
    </source>
</evidence>
<evidence type="ECO:0000313" key="2">
    <source>
        <dbReference type="Proteomes" id="UP001057074"/>
    </source>
</evidence>
<name>A0ACD4AUF4_9ENTR</name>
<protein>
    <submittedName>
        <fullName evidence="1">Nucleoside recognition family protein</fullName>
    </submittedName>
</protein>
<gene>
    <name evidence="1" type="ORF">KU660_12185</name>
</gene>
<organism evidence="1 2">
    <name type="scientific">Klebsiella africana</name>
    <dbReference type="NCBI Taxonomy" id="2489010"/>
    <lineage>
        <taxon>Bacteria</taxon>
        <taxon>Pseudomonadati</taxon>
        <taxon>Pseudomonadota</taxon>
        <taxon>Gammaproteobacteria</taxon>
        <taxon>Enterobacterales</taxon>
        <taxon>Enterobacteriaceae</taxon>
        <taxon>Klebsiella/Raoultella group</taxon>
        <taxon>Klebsiella</taxon>
    </lineage>
</organism>
<dbReference type="Proteomes" id="UP001057074">
    <property type="component" value="Chromosome"/>
</dbReference>
<reference evidence="1" key="1">
    <citation type="journal article" date="2022" name="Environ. Microbiol.">
        <title>Transmission of Klebsiella strains and plasmids within and between grey-headed flying fox colonies.</title>
        <authorList>
            <person name="Vezina B."/>
            <person name="Judd L.M."/>
            <person name="McDougall F.K."/>
            <person name="Boardman W.S.J."/>
            <person name="Power M.L."/>
            <person name="Hawkey J."/>
            <person name="Brisse S."/>
            <person name="Monk J.M."/>
            <person name="Holt K.E."/>
            <person name="Wyres K.L."/>
        </authorList>
    </citation>
    <scope>NUCLEOTIDE SEQUENCE</scope>
    <source>
        <strain evidence="1">FF1019</strain>
    </source>
</reference>
<accession>A0ACD4AUF4</accession>
<dbReference type="EMBL" id="CP077823">
    <property type="protein sequence ID" value="USB43410.1"/>
    <property type="molecule type" value="Genomic_DNA"/>
</dbReference>
<proteinExistence type="predicted"/>
<sequence length="310" mass="32284">MNIIEIIMSAGRSSVDIALYTLIPVMVVMMVMMKYLESVGALAKLVNVVAPVLKPFGLTGLSLFALIQLNFVSFAAPVATLAMMEKKGASDRHLAATLAMLFAMGQANALYPLAPLGLHWLTTVLLSIVGGLAAGAVTWYLPGRRLASKEVISTEDAQVHAPQKAGLLSIISGAGGESIRLSLGAVPMLILSLTIVGIIKSVGGISLLEQALSPVMQTLNIPAVLIMPALVKCLAGGTAYLGVTTELLKNGHMSVETLNASAGWLLQTFDLPGVGIMLGAGFRVARIAHFAIPGALLGIALRGILHAIVY</sequence>